<protein>
    <recommendedName>
        <fullName evidence="7">Large ribosomal subunit protein uL18 C-terminal eukaryotes domain-containing protein</fullName>
    </recommendedName>
</protein>
<keyword evidence="6" id="KW-0687">Ribonucleoprotein</keyword>
<dbReference type="AlphaFoldDB" id="A0A7S3BDE2"/>
<dbReference type="PANTHER" id="PTHR23410">
    <property type="entry name" value="RIBOSOMAL PROTEIN L5-RELATED"/>
    <property type="match status" value="1"/>
</dbReference>
<dbReference type="HAMAP" id="MF_01337_A">
    <property type="entry name" value="Ribosomal_uL18_A"/>
    <property type="match status" value="1"/>
</dbReference>
<dbReference type="SUPFAM" id="SSF53137">
    <property type="entry name" value="Translational machinery components"/>
    <property type="match status" value="1"/>
</dbReference>
<organism evidence="8">
    <name type="scientific">Prasinoderma singulare</name>
    <dbReference type="NCBI Taxonomy" id="676789"/>
    <lineage>
        <taxon>Eukaryota</taxon>
        <taxon>Viridiplantae</taxon>
        <taxon>Prasinodermophyta</taxon>
        <taxon>Prasinodermophyceae</taxon>
        <taxon>Prasinodermales</taxon>
        <taxon>Prasinodermaceae</taxon>
        <taxon>Prasinoderma</taxon>
    </lineage>
</organism>
<comment type="similarity">
    <text evidence="2">Belongs to the universal ribosomal protein uL18 family.</text>
</comment>
<dbReference type="GO" id="GO:0009955">
    <property type="term" value="P:adaxial/abaxial pattern specification"/>
    <property type="evidence" value="ECO:0007669"/>
    <property type="project" value="UniProtKB-ARBA"/>
</dbReference>
<accession>A0A7S3BDE2</accession>
<comment type="subcellular location">
    <subcellularLocation>
        <location evidence="1">Cytoplasm</location>
    </subcellularLocation>
</comment>
<evidence type="ECO:0000256" key="1">
    <source>
        <dbReference type="ARBA" id="ARBA00004496"/>
    </source>
</evidence>
<reference evidence="8" key="1">
    <citation type="submission" date="2021-01" db="EMBL/GenBank/DDBJ databases">
        <authorList>
            <person name="Corre E."/>
            <person name="Pelletier E."/>
            <person name="Niang G."/>
            <person name="Scheremetjew M."/>
            <person name="Finn R."/>
            <person name="Kale V."/>
            <person name="Holt S."/>
            <person name="Cochrane G."/>
            <person name="Meng A."/>
            <person name="Brown T."/>
            <person name="Cohen L."/>
        </authorList>
    </citation>
    <scope>NUCLEOTIDE SEQUENCE</scope>
    <source>
        <strain evidence="8">RCC927</strain>
    </source>
</reference>
<dbReference type="GO" id="GO:0003735">
    <property type="term" value="F:structural constituent of ribosome"/>
    <property type="evidence" value="ECO:0007669"/>
    <property type="project" value="InterPro"/>
</dbReference>
<dbReference type="PANTHER" id="PTHR23410:SF12">
    <property type="entry name" value="LARGE RIBOSOMAL SUBUNIT PROTEIN UL18"/>
    <property type="match status" value="1"/>
</dbReference>
<comment type="subunit">
    <text evidence="3">Component of the large ribosomal subunit (LSU).</text>
</comment>
<evidence type="ECO:0000259" key="7">
    <source>
        <dbReference type="Pfam" id="PF14204"/>
    </source>
</evidence>
<dbReference type="Pfam" id="PF17144">
    <property type="entry name" value="Ribosomal_L5e"/>
    <property type="match status" value="1"/>
</dbReference>
<dbReference type="Pfam" id="PF14204">
    <property type="entry name" value="Ribosomal_L18_c"/>
    <property type="match status" value="1"/>
</dbReference>
<feature type="domain" description="Large ribosomal subunit protein uL18 C-terminal eukaryotes" evidence="7">
    <location>
        <begin position="236"/>
        <end position="289"/>
    </location>
</feature>
<evidence type="ECO:0000256" key="4">
    <source>
        <dbReference type="ARBA" id="ARBA00022490"/>
    </source>
</evidence>
<keyword evidence="5" id="KW-0689">Ribosomal protein</keyword>
<dbReference type="Gene3D" id="3.30.420.100">
    <property type="match status" value="1"/>
</dbReference>
<dbReference type="CDD" id="cd00432">
    <property type="entry name" value="Ribosomal_L18_L5e"/>
    <property type="match status" value="1"/>
</dbReference>
<evidence type="ECO:0000256" key="5">
    <source>
        <dbReference type="ARBA" id="ARBA00022980"/>
    </source>
</evidence>
<dbReference type="PRINTS" id="PR00058">
    <property type="entry name" value="RIBOSOMALL5"/>
</dbReference>
<sequence length="294" mass="33687">MVFGKVVKNKAYFKRYQVKYKRRRDGKTDYRQRLKLTRQDKNKYSSPKYRLVVRFTNKDIVCQIMYATITGDKCICAAYAHELPKYGLKVGLTNYAAAYCTGLLVARRALKKLGLDEIYEGCTEPDGEDFHVEEVEGEKRPFRCLLDVGLRATNRGGRVWGALKGACDGGLDIPHNEKRYPGYDPDEKALDPEDHARYIFGQNVAEYMALLEEDDPEMLKKHFAGYCKEGLGSDDLEDLYAEVHEKIREDPSHTKKEKKVPANPKKWKAVKLTYEQRKAALKERLAAVAAMAEE</sequence>
<evidence type="ECO:0000256" key="3">
    <source>
        <dbReference type="ARBA" id="ARBA00011113"/>
    </source>
</evidence>
<dbReference type="GO" id="GO:0022625">
    <property type="term" value="C:cytosolic large ribosomal subunit"/>
    <property type="evidence" value="ECO:0007669"/>
    <property type="project" value="TreeGrafter"/>
</dbReference>
<keyword evidence="4" id="KW-0963">Cytoplasm</keyword>
<evidence type="ECO:0000313" key="8">
    <source>
        <dbReference type="EMBL" id="CAE0131876.1"/>
    </source>
</evidence>
<dbReference type="GO" id="GO:0008097">
    <property type="term" value="F:5S rRNA binding"/>
    <property type="evidence" value="ECO:0007669"/>
    <property type="project" value="InterPro"/>
</dbReference>
<gene>
    <name evidence="8" type="ORF">PSIN1315_LOCUS3670</name>
</gene>
<dbReference type="GO" id="GO:0009965">
    <property type="term" value="P:leaf morphogenesis"/>
    <property type="evidence" value="ECO:0007669"/>
    <property type="project" value="UniProtKB-ARBA"/>
</dbReference>
<dbReference type="EMBL" id="HBHY01005679">
    <property type="protein sequence ID" value="CAE0131876.1"/>
    <property type="molecule type" value="Transcribed_RNA"/>
</dbReference>
<dbReference type="InterPro" id="IPR057268">
    <property type="entry name" value="Ribosomal_L18"/>
</dbReference>
<dbReference type="InterPro" id="IPR025607">
    <property type="entry name" value="Ribosomal_uL18_C_euk"/>
</dbReference>
<name>A0A7S3BDE2_9VIRI</name>
<dbReference type="GO" id="GO:0000027">
    <property type="term" value="P:ribosomal large subunit assembly"/>
    <property type="evidence" value="ECO:0007669"/>
    <property type="project" value="TreeGrafter"/>
</dbReference>
<evidence type="ECO:0000256" key="6">
    <source>
        <dbReference type="ARBA" id="ARBA00023274"/>
    </source>
</evidence>
<dbReference type="FunFam" id="3.30.420.100:FF:000002">
    <property type="entry name" value="60S ribosomal protein L5"/>
    <property type="match status" value="1"/>
</dbReference>
<proteinExistence type="inferred from homology"/>
<dbReference type="InterPro" id="IPR005485">
    <property type="entry name" value="Rbsml_uL18_euk_arch"/>
</dbReference>
<dbReference type="GO" id="GO:0006412">
    <property type="term" value="P:translation"/>
    <property type="evidence" value="ECO:0007669"/>
    <property type="project" value="InterPro"/>
</dbReference>
<evidence type="ECO:0000256" key="2">
    <source>
        <dbReference type="ARBA" id="ARBA00007116"/>
    </source>
</evidence>